<dbReference type="OrthoDB" id="1609931at2759"/>
<comment type="caution">
    <text evidence="2">The sequence shown here is derived from an EMBL/GenBank/DDBJ whole genome shotgun (WGS) entry which is preliminary data.</text>
</comment>
<dbReference type="Proteomes" id="UP000829196">
    <property type="component" value="Unassembled WGS sequence"/>
</dbReference>
<dbReference type="PANTHER" id="PTHR36759:SF1">
    <property type="entry name" value="DYNEIN BETA CHAIN, CILIARY PROTEIN"/>
    <property type="match status" value="1"/>
</dbReference>
<sequence length="193" mass="21360">MGQALRRAMGRIPSSARTRPSPRPSQNVSCNPEQVPRLPHDGAAAIRERLDVSPPEYISETKVESNILEERDPEYDAMLKKMAGTIRSKPGGKLEMGEAFIVQKYKRPLPKIRSSVGESGRDGQKPLLPGTLTIAQLQEIMLLHQGKSGDHKGPMDIQNIAKKFGVDSVQVEQILQFISLPPEQDKSDKNKSN</sequence>
<dbReference type="EMBL" id="JAGYWB010000009">
    <property type="protein sequence ID" value="KAI0511396.1"/>
    <property type="molecule type" value="Genomic_DNA"/>
</dbReference>
<evidence type="ECO:0000313" key="2">
    <source>
        <dbReference type="EMBL" id="KAI0511396.1"/>
    </source>
</evidence>
<evidence type="ECO:0000256" key="1">
    <source>
        <dbReference type="SAM" id="MobiDB-lite"/>
    </source>
</evidence>
<proteinExistence type="predicted"/>
<evidence type="ECO:0000313" key="3">
    <source>
        <dbReference type="Proteomes" id="UP000829196"/>
    </source>
</evidence>
<name>A0A8T3BEG2_DENNO</name>
<dbReference type="AlphaFoldDB" id="A0A8T3BEG2"/>
<organism evidence="2 3">
    <name type="scientific">Dendrobium nobile</name>
    <name type="common">Orchid</name>
    <dbReference type="NCBI Taxonomy" id="94219"/>
    <lineage>
        <taxon>Eukaryota</taxon>
        <taxon>Viridiplantae</taxon>
        <taxon>Streptophyta</taxon>
        <taxon>Embryophyta</taxon>
        <taxon>Tracheophyta</taxon>
        <taxon>Spermatophyta</taxon>
        <taxon>Magnoliopsida</taxon>
        <taxon>Liliopsida</taxon>
        <taxon>Asparagales</taxon>
        <taxon>Orchidaceae</taxon>
        <taxon>Epidendroideae</taxon>
        <taxon>Malaxideae</taxon>
        <taxon>Dendrobiinae</taxon>
        <taxon>Dendrobium</taxon>
    </lineage>
</organism>
<protein>
    <submittedName>
        <fullName evidence="2">Uncharacterized protein</fullName>
    </submittedName>
</protein>
<gene>
    <name evidence="2" type="ORF">KFK09_012026</name>
</gene>
<keyword evidence="3" id="KW-1185">Reference proteome</keyword>
<dbReference type="PANTHER" id="PTHR36759">
    <property type="entry name" value="DYNEIN BETA CHAIN, CILIARY PROTEIN"/>
    <property type="match status" value="1"/>
</dbReference>
<accession>A0A8T3BEG2</accession>
<feature type="region of interest" description="Disordered" evidence="1">
    <location>
        <begin position="1"/>
        <end position="43"/>
    </location>
</feature>
<reference evidence="2" key="1">
    <citation type="journal article" date="2022" name="Front. Genet.">
        <title>Chromosome-Scale Assembly of the Dendrobium nobile Genome Provides Insights Into the Molecular Mechanism of the Biosynthesis of the Medicinal Active Ingredient of Dendrobium.</title>
        <authorList>
            <person name="Xu Q."/>
            <person name="Niu S.-C."/>
            <person name="Li K.-L."/>
            <person name="Zheng P.-J."/>
            <person name="Zhang X.-J."/>
            <person name="Jia Y."/>
            <person name="Liu Y."/>
            <person name="Niu Y.-X."/>
            <person name="Yu L.-H."/>
            <person name="Chen D.-F."/>
            <person name="Zhang G.-Q."/>
        </authorList>
    </citation>
    <scope>NUCLEOTIDE SEQUENCE</scope>
    <source>
        <tissue evidence="2">Leaf</tissue>
    </source>
</reference>